<protein>
    <submittedName>
        <fullName evidence="1">Uncharacterized protein</fullName>
    </submittedName>
</protein>
<organism evidence="1 2">
    <name type="scientific">Salmonella enterica subsp. enterica serovar Urbana str. R8-2977</name>
    <dbReference type="NCBI Taxonomy" id="913084"/>
    <lineage>
        <taxon>Bacteria</taxon>
        <taxon>Pseudomonadati</taxon>
        <taxon>Pseudomonadota</taxon>
        <taxon>Gammaproteobacteria</taxon>
        <taxon>Enterobacterales</taxon>
        <taxon>Enterobacteriaceae</taxon>
        <taxon>Salmonella</taxon>
    </lineage>
</organism>
<dbReference type="AlphaFoldDB" id="G5S0S7"/>
<comment type="caution">
    <text evidence="1">The sequence shown here is derived from an EMBL/GenBank/DDBJ whole genome shotgun (WGS) entry which is preliminary data.</text>
</comment>
<evidence type="ECO:0000313" key="1">
    <source>
        <dbReference type="EMBL" id="EHC99609.1"/>
    </source>
</evidence>
<reference evidence="1 2" key="1">
    <citation type="journal article" date="2011" name="BMC Genomics">
        <title>Genome sequencing reveals diversification of virulence factor content and possible host adaptation in distinct subpopulations of Salmonella enterica.</title>
        <authorList>
            <person name="den Bakker H.C."/>
            <person name="Moreno Switt A.I."/>
            <person name="Govoni G."/>
            <person name="Cummings C.A."/>
            <person name="Ranieri M.L."/>
            <person name="Degoricija L."/>
            <person name="Hoelzer K."/>
            <person name="Rodriguez-Rivera L.D."/>
            <person name="Brown S."/>
            <person name="Bolchacova E."/>
            <person name="Furtado M.R."/>
            <person name="Wiedmann M."/>
        </authorList>
    </citation>
    <scope>NUCLEOTIDE SEQUENCE [LARGE SCALE GENOMIC DNA]</scope>
    <source>
        <strain evidence="1 2">R8-2977</strain>
    </source>
</reference>
<name>G5S0S7_SALET</name>
<proteinExistence type="predicted"/>
<gene>
    <name evidence="1" type="ORF">LTSEURB_4787</name>
</gene>
<sequence>MIPLKYPLALWALPAPDGIKSAILLMLAGASPAISEGHAA</sequence>
<dbReference type="EMBL" id="AFCW01001803">
    <property type="protein sequence ID" value="EHC99609.1"/>
    <property type="molecule type" value="Genomic_DNA"/>
</dbReference>
<dbReference type="Proteomes" id="UP000004776">
    <property type="component" value="Unassembled WGS sequence"/>
</dbReference>
<evidence type="ECO:0000313" key="2">
    <source>
        <dbReference type="Proteomes" id="UP000004776"/>
    </source>
</evidence>
<dbReference type="PATRIC" id="fig|913084.3.peg.3511"/>
<accession>G5S0S7</accession>